<protein>
    <submittedName>
        <fullName evidence="4">Serine hydrolase</fullName>
    </submittedName>
</protein>
<feature type="chain" id="PRO_5046165184" evidence="1">
    <location>
        <begin position="24"/>
        <end position="525"/>
    </location>
</feature>
<accession>A0ABW3Q3N4</accession>
<dbReference type="SUPFAM" id="SSF56601">
    <property type="entry name" value="beta-lactamase/transpeptidase-like"/>
    <property type="match status" value="1"/>
</dbReference>
<reference evidence="5" key="1">
    <citation type="journal article" date="2019" name="Int. J. Syst. Evol. Microbiol.">
        <title>The Global Catalogue of Microorganisms (GCM) 10K type strain sequencing project: providing services to taxonomists for standard genome sequencing and annotation.</title>
        <authorList>
            <consortium name="The Broad Institute Genomics Platform"/>
            <consortium name="The Broad Institute Genome Sequencing Center for Infectious Disease"/>
            <person name="Wu L."/>
            <person name="Ma J."/>
        </authorList>
    </citation>
    <scope>NUCLEOTIDE SEQUENCE [LARGE SCALE GENOMIC DNA]</scope>
    <source>
        <strain evidence="5">CCUG 55608</strain>
    </source>
</reference>
<feature type="domain" description="Beta-lactamase-related" evidence="2">
    <location>
        <begin position="31"/>
        <end position="366"/>
    </location>
</feature>
<evidence type="ECO:0000259" key="3">
    <source>
        <dbReference type="Pfam" id="PF11954"/>
    </source>
</evidence>
<keyword evidence="5" id="KW-1185">Reference proteome</keyword>
<dbReference type="GO" id="GO:0016787">
    <property type="term" value="F:hydrolase activity"/>
    <property type="evidence" value="ECO:0007669"/>
    <property type="project" value="UniProtKB-KW"/>
</dbReference>
<dbReference type="Pfam" id="PF11954">
    <property type="entry name" value="DUF3471"/>
    <property type="match status" value="1"/>
</dbReference>
<dbReference type="RefSeq" id="WP_265990605.1">
    <property type="nucleotide sequence ID" value="NZ_CP110973.1"/>
</dbReference>
<evidence type="ECO:0000313" key="5">
    <source>
        <dbReference type="Proteomes" id="UP001597116"/>
    </source>
</evidence>
<dbReference type="PANTHER" id="PTHR46825">
    <property type="entry name" value="D-ALANYL-D-ALANINE-CARBOXYPEPTIDASE/ENDOPEPTIDASE AMPH"/>
    <property type="match status" value="1"/>
</dbReference>
<dbReference type="PANTHER" id="PTHR46825:SF15">
    <property type="entry name" value="BETA-LACTAMASE-RELATED DOMAIN-CONTAINING PROTEIN"/>
    <property type="match status" value="1"/>
</dbReference>
<evidence type="ECO:0000313" key="4">
    <source>
        <dbReference type="EMBL" id="MFD1141039.1"/>
    </source>
</evidence>
<comment type="caution">
    <text evidence="4">The sequence shown here is derived from an EMBL/GenBank/DDBJ whole genome shotgun (WGS) entry which is preliminary data.</text>
</comment>
<dbReference type="InterPro" id="IPR012338">
    <property type="entry name" value="Beta-lactam/transpept-like"/>
</dbReference>
<dbReference type="Gene3D" id="2.40.128.600">
    <property type="match status" value="1"/>
</dbReference>
<dbReference type="EMBL" id="JBHTLP010000006">
    <property type="protein sequence ID" value="MFD1141039.1"/>
    <property type="molecule type" value="Genomic_DNA"/>
</dbReference>
<feature type="domain" description="Peptidase S12 Pab87-related C-terminal" evidence="3">
    <location>
        <begin position="419"/>
        <end position="521"/>
    </location>
</feature>
<proteinExistence type="predicted"/>
<dbReference type="InterPro" id="IPR050491">
    <property type="entry name" value="AmpC-like"/>
</dbReference>
<evidence type="ECO:0000256" key="1">
    <source>
        <dbReference type="SAM" id="SignalP"/>
    </source>
</evidence>
<sequence>MNARLPFLAFLLLQFLFLDRISAQPITSAQIDRLVDRSMQAFEVPGMAVAVVKDGKVIHAKGYGVRSLKSNQKVDGNTLFGIASNSKAFTAAALGILIDEGKMTWDDKVIDHIPGFRLYNAYVTEEFTIRDLLTHRSGMGLGAGDLMFFPDSSDFTLKDVIHNLRYLKQVSGFRTKYDYDNLLYMVAGEVVQRVSGKSWEEFVETRIMQPLQMEASRGSFSRLPKNQSNIIDAHAVIDGKLQVIKRGTLEVGNSAGGIYSSINDMSKWVMMQLNGGKYGDGLSKTLFSKTMHDEMWTPQTIIPVRNPGPYNTHFGAYGLGWFLSDVKGYKQASHTGGLPGMVTQVTLLPELKLGIIVLTNQQIGAAFSAITNQIKDSYFGMTGTDRVKEYSDQMRENTAEADQITTEVWKTVQAEQQKTAAKPPIYFYTGTYHDNWLGDVLIKVENEKLLFTAKRSPRLTGELYFYKGNTFVVKWNDRSLEADAFVMFGLDYEGKPASMKMKAISPMTDFSYDFHDLNFTKVAEK</sequence>
<dbReference type="InterPro" id="IPR001466">
    <property type="entry name" value="Beta-lactam-related"/>
</dbReference>
<keyword evidence="1" id="KW-0732">Signal</keyword>
<organism evidence="4 5">
    <name type="scientific">Larkinella insperata</name>
    <dbReference type="NCBI Taxonomy" id="332158"/>
    <lineage>
        <taxon>Bacteria</taxon>
        <taxon>Pseudomonadati</taxon>
        <taxon>Bacteroidota</taxon>
        <taxon>Cytophagia</taxon>
        <taxon>Cytophagales</taxon>
        <taxon>Spirosomataceae</taxon>
        <taxon>Larkinella</taxon>
    </lineage>
</organism>
<dbReference type="Proteomes" id="UP001597116">
    <property type="component" value="Unassembled WGS sequence"/>
</dbReference>
<gene>
    <name evidence="4" type="ORF">ACFQ4C_07960</name>
</gene>
<name>A0ABW3Q3N4_9BACT</name>
<dbReference type="Gene3D" id="3.40.710.10">
    <property type="entry name" value="DD-peptidase/beta-lactamase superfamily"/>
    <property type="match status" value="1"/>
</dbReference>
<feature type="signal peptide" evidence="1">
    <location>
        <begin position="1"/>
        <end position="23"/>
    </location>
</feature>
<dbReference type="InterPro" id="IPR021860">
    <property type="entry name" value="Peptidase_S12_Pab87-rel_C"/>
</dbReference>
<keyword evidence="4" id="KW-0378">Hydrolase</keyword>
<evidence type="ECO:0000259" key="2">
    <source>
        <dbReference type="Pfam" id="PF00144"/>
    </source>
</evidence>
<dbReference type="Pfam" id="PF00144">
    <property type="entry name" value="Beta-lactamase"/>
    <property type="match status" value="1"/>
</dbReference>